<dbReference type="InterPro" id="IPR013525">
    <property type="entry name" value="ABC2_TM"/>
</dbReference>
<evidence type="ECO:0000256" key="2">
    <source>
        <dbReference type="ARBA" id="ARBA00022692"/>
    </source>
</evidence>
<reference evidence="7 8" key="1">
    <citation type="submission" date="2022-12" db="EMBL/GenBank/DDBJ databases">
        <title>Draft genome sequence of Paenibacillus sp. dW9.</title>
        <authorList>
            <person name="Choi E.-W."/>
            <person name="Kim D.-U."/>
        </authorList>
    </citation>
    <scope>NUCLEOTIDE SEQUENCE [LARGE SCALE GENOMIC DNA]</scope>
    <source>
        <strain evidence="8">dW9</strain>
    </source>
</reference>
<protein>
    <submittedName>
        <fullName evidence="7">ABC transporter permease</fullName>
    </submittedName>
</protein>
<keyword evidence="4 5" id="KW-0472">Membrane</keyword>
<evidence type="ECO:0000313" key="8">
    <source>
        <dbReference type="Proteomes" id="UP001527882"/>
    </source>
</evidence>
<evidence type="ECO:0000256" key="3">
    <source>
        <dbReference type="ARBA" id="ARBA00022989"/>
    </source>
</evidence>
<comment type="subcellular location">
    <subcellularLocation>
        <location evidence="1">Membrane</location>
        <topology evidence="1">Multi-pass membrane protein</topology>
    </subcellularLocation>
</comment>
<keyword evidence="2 5" id="KW-0812">Transmembrane</keyword>
<comment type="caution">
    <text evidence="7">The sequence shown here is derived from an EMBL/GenBank/DDBJ whole genome shotgun (WGS) entry which is preliminary data.</text>
</comment>
<feature type="transmembrane region" description="Helical" evidence="5">
    <location>
        <begin position="183"/>
        <end position="202"/>
    </location>
</feature>
<keyword evidence="8" id="KW-1185">Reference proteome</keyword>
<feature type="transmembrane region" description="Helical" evidence="5">
    <location>
        <begin position="236"/>
        <end position="256"/>
    </location>
</feature>
<evidence type="ECO:0000313" key="7">
    <source>
        <dbReference type="EMBL" id="MCZ8517021.1"/>
    </source>
</evidence>
<feature type="transmembrane region" description="Helical" evidence="5">
    <location>
        <begin position="296"/>
        <end position="314"/>
    </location>
</feature>
<evidence type="ECO:0000256" key="5">
    <source>
        <dbReference type="SAM" id="Phobius"/>
    </source>
</evidence>
<evidence type="ECO:0000256" key="4">
    <source>
        <dbReference type="ARBA" id="ARBA00023136"/>
    </source>
</evidence>
<keyword evidence="3 5" id="KW-1133">Transmembrane helix</keyword>
<proteinExistence type="predicted"/>
<accession>A0ABT4QJG9</accession>
<dbReference type="Gene3D" id="3.40.1710.10">
    <property type="entry name" value="abc type-2 transporter like domain"/>
    <property type="match status" value="1"/>
</dbReference>
<dbReference type="EMBL" id="JAQAGZ010000030">
    <property type="protein sequence ID" value="MCZ8517021.1"/>
    <property type="molecule type" value="Genomic_DNA"/>
</dbReference>
<dbReference type="Pfam" id="PF12698">
    <property type="entry name" value="ABC2_membrane_3"/>
    <property type="match status" value="1"/>
</dbReference>
<dbReference type="PANTHER" id="PTHR43027:SF2">
    <property type="entry name" value="TRANSPORT PERMEASE PROTEIN"/>
    <property type="match status" value="1"/>
</dbReference>
<evidence type="ECO:0000259" key="6">
    <source>
        <dbReference type="PROSITE" id="PS51012"/>
    </source>
</evidence>
<dbReference type="InterPro" id="IPR047817">
    <property type="entry name" value="ABC2_TM_bact-type"/>
</dbReference>
<evidence type="ECO:0000256" key="1">
    <source>
        <dbReference type="ARBA" id="ARBA00004141"/>
    </source>
</evidence>
<organism evidence="7 8">
    <name type="scientific">Paenibacillus gyeongsangnamensis</name>
    <dbReference type="NCBI Taxonomy" id="3388067"/>
    <lineage>
        <taxon>Bacteria</taxon>
        <taxon>Bacillati</taxon>
        <taxon>Bacillota</taxon>
        <taxon>Bacilli</taxon>
        <taxon>Bacillales</taxon>
        <taxon>Paenibacillaceae</taxon>
        <taxon>Paenibacillus</taxon>
    </lineage>
</organism>
<feature type="transmembrane region" description="Helical" evidence="5">
    <location>
        <begin position="23"/>
        <end position="42"/>
    </location>
</feature>
<feature type="domain" description="ABC transmembrane type-2" evidence="6">
    <location>
        <begin position="149"/>
        <end position="375"/>
    </location>
</feature>
<feature type="transmembrane region" description="Helical" evidence="5">
    <location>
        <begin position="350"/>
        <end position="372"/>
    </location>
</feature>
<dbReference type="PANTHER" id="PTHR43027">
    <property type="entry name" value="DOXORUBICIN RESISTANCE ABC TRANSPORTER PERMEASE PROTEIN DRRC-RELATED"/>
    <property type="match status" value="1"/>
</dbReference>
<gene>
    <name evidence="7" type="ORF">O9H85_32635</name>
</gene>
<sequence length="375" mass="40160">MNFAAYVQLTLAQLRIFARNRQMLFFTLLFPLLLMLMLGSFVGKGGGVSLDTIIVDHDSTPQSKSLIAALEAQSVSPLKAVVSSDETQALDLLKKGDKQFVIVIPKGYGEQIAAVSAPSALTGANAGKLDVYYDETDAARANVGLAVIGQLVDGVSKKITQYKPAVTIEGKGVRSLNLKYIDFLVPGIVAMMIMSNNLNGVAGQISSWRERGVLRRMQSTTLRASTFIAGQITARLLLNGVQALIVIVIGSLIFHTQVNGSWWLLILFVVLGTLAFMAIGFIIAGLAKTPESAGPIAGVISFPLMFLGGVFFPINSMPTAFQAVVNLLPISHLSTALRQVMNIGAGFGELWPQVALLGGWAIVAFIVASFTFRWD</sequence>
<feature type="transmembrane region" description="Helical" evidence="5">
    <location>
        <begin position="262"/>
        <end position="284"/>
    </location>
</feature>
<dbReference type="RefSeq" id="WP_269885551.1">
    <property type="nucleotide sequence ID" value="NZ_JAQAGZ010000030.1"/>
</dbReference>
<dbReference type="Proteomes" id="UP001527882">
    <property type="component" value="Unassembled WGS sequence"/>
</dbReference>
<dbReference type="InterPro" id="IPR052902">
    <property type="entry name" value="ABC-2_transporter"/>
</dbReference>
<name>A0ABT4QJG9_9BACL</name>
<dbReference type="PROSITE" id="PS51012">
    <property type="entry name" value="ABC_TM2"/>
    <property type="match status" value="1"/>
</dbReference>